<reference evidence="2" key="1">
    <citation type="submission" date="2022-11" db="UniProtKB">
        <authorList>
            <consortium name="WormBaseParasite"/>
        </authorList>
    </citation>
    <scope>IDENTIFICATION</scope>
</reference>
<protein>
    <submittedName>
        <fullName evidence="2">Uncharacterized protein</fullName>
    </submittedName>
</protein>
<accession>A0A915JEU7</accession>
<dbReference type="AlphaFoldDB" id="A0A915JEU7"/>
<evidence type="ECO:0000313" key="1">
    <source>
        <dbReference type="Proteomes" id="UP000887565"/>
    </source>
</evidence>
<dbReference type="WBParaSite" id="nRc.2.0.1.t25006-RA">
    <property type="protein sequence ID" value="nRc.2.0.1.t25006-RA"/>
    <property type="gene ID" value="nRc.2.0.1.g25006"/>
</dbReference>
<sequence length="63" mass="7331">MDTTVQEINIDESIYTVKPNGQFHYYSPLLNNIDFQNRYSFPAPIYAYLLPTMASVHMQTAKE</sequence>
<name>A0A915JEU7_ROMCU</name>
<dbReference type="Proteomes" id="UP000887565">
    <property type="component" value="Unplaced"/>
</dbReference>
<proteinExistence type="predicted"/>
<evidence type="ECO:0000313" key="2">
    <source>
        <dbReference type="WBParaSite" id="nRc.2.0.1.t25006-RA"/>
    </source>
</evidence>
<organism evidence="1 2">
    <name type="scientific">Romanomermis culicivorax</name>
    <name type="common">Nematode worm</name>
    <dbReference type="NCBI Taxonomy" id="13658"/>
    <lineage>
        <taxon>Eukaryota</taxon>
        <taxon>Metazoa</taxon>
        <taxon>Ecdysozoa</taxon>
        <taxon>Nematoda</taxon>
        <taxon>Enoplea</taxon>
        <taxon>Dorylaimia</taxon>
        <taxon>Mermithida</taxon>
        <taxon>Mermithoidea</taxon>
        <taxon>Mermithidae</taxon>
        <taxon>Romanomermis</taxon>
    </lineage>
</organism>
<keyword evidence="1" id="KW-1185">Reference proteome</keyword>